<dbReference type="GO" id="GO:0016757">
    <property type="term" value="F:glycosyltransferase activity"/>
    <property type="evidence" value="ECO:0007669"/>
    <property type="project" value="UniProtKB-KW"/>
</dbReference>
<dbReference type="InterPro" id="IPR050194">
    <property type="entry name" value="Glycosyltransferase_grp1"/>
</dbReference>
<evidence type="ECO:0000259" key="2">
    <source>
        <dbReference type="Pfam" id="PF13439"/>
    </source>
</evidence>
<dbReference type="AlphaFoldDB" id="A0A517TTA4"/>
<accession>A0A517TTA4</accession>
<keyword evidence="3" id="KW-0328">Glycosyltransferase</keyword>
<dbReference type="Pfam" id="PF13439">
    <property type="entry name" value="Glyco_transf_4"/>
    <property type="match status" value="1"/>
</dbReference>
<gene>
    <name evidence="3" type="primary">mgs_1</name>
    <name evidence="3" type="ORF">I41_07650</name>
</gene>
<dbReference type="Pfam" id="PF00534">
    <property type="entry name" value="Glycos_transf_1"/>
    <property type="match status" value="1"/>
</dbReference>
<dbReference type="Proteomes" id="UP000317909">
    <property type="component" value="Chromosome"/>
</dbReference>
<reference evidence="3 4" key="1">
    <citation type="submission" date="2019-02" db="EMBL/GenBank/DDBJ databases">
        <title>Deep-cultivation of Planctomycetes and their phenomic and genomic characterization uncovers novel biology.</title>
        <authorList>
            <person name="Wiegand S."/>
            <person name="Jogler M."/>
            <person name="Boedeker C."/>
            <person name="Pinto D."/>
            <person name="Vollmers J."/>
            <person name="Rivas-Marin E."/>
            <person name="Kohn T."/>
            <person name="Peeters S.H."/>
            <person name="Heuer A."/>
            <person name="Rast P."/>
            <person name="Oberbeckmann S."/>
            <person name="Bunk B."/>
            <person name="Jeske O."/>
            <person name="Meyerdierks A."/>
            <person name="Storesund J.E."/>
            <person name="Kallscheuer N."/>
            <person name="Luecker S."/>
            <person name="Lage O.M."/>
            <person name="Pohl T."/>
            <person name="Merkel B.J."/>
            <person name="Hornburger P."/>
            <person name="Mueller R.-W."/>
            <person name="Bruemmer F."/>
            <person name="Labrenz M."/>
            <person name="Spormann A.M."/>
            <person name="Op den Camp H."/>
            <person name="Overmann J."/>
            <person name="Amann R."/>
            <person name="Jetten M.S.M."/>
            <person name="Mascher T."/>
            <person name="Medema M.H."/>
            <person name="Devos D.P."/>
            <person name="Kaster A.-K."/>
            <person name="Ovreas L."/>
            <person name="Rohde M."/>
            <person name="Galperin M.Y."/>
            <person name="Jogler C."/>
        </authorList>
    </citation>
    <scope>NUCLEOTIDE SEQUENCE [LARGE SCALE GENOMIC DNA]</scope>
    <source>
        <strain evidence="3 4">I41</strain>
    </source>
</reference>
<dbReference type="InterPro" id="IPR028098">
    <property type="entry name" value="Glyco_trans_4-like_N"/>
</dbReference>
<evidence type="ECO:0000313" key="4">
    <source>
        <dbReference type="Proteomes" id="UP000317909"/>
    </source>
</evidence>
<dbReference type="PANTHER" id="PTHR45947:SF3">
    <property type="entry name" value="SULFOQUINOVOSYL TRANSFERASE SQD2"/>
    <property type="match status" value="1"/>
</dbReference>
<evidence type="ECO:0000313" key="3">
    <source>
        <dbReference type="EMBL" id="QDT71605.1"/>
    </source>
</evidence>
<name>A0A517TTA4_9BACT</name>
<feature type="domain" description="Glycosyltransferase subfamily 4-like N-terminal" evidence="2">
    <location>
        <begin position="10"/>
        <end position="178"/>
    </location>
</feature>
<dbReference type="InterPro" id="IPR001296">
    <property type="entry name" value="Glyco_trans_1"/>
</dbReference>
<protein>
    <submittedName>
        <fullName evidence="3">Alpha-monoglucosyldiacylglycerol synthase</fullName>
        <ecNumber evidence="3">2.4.1.-</ecNumber>
    </submittedName>
</protein>
<dbReference type="Gene3D" id="3.40.50.2000">
    <property type="entry name" value="Glycogen Phosphorylase B"/>
    <property type="match status" value="2"/>
</dbReference>
<dbReference type="PANTHER" id="PTHR45947">
    <property type="entry name" value="SULFOQUINOVOSYL TRANSFERASE SQD2"/>
    <property type="match status" value="1"/>
</dbReference>
<dbReference type="SUPFAM" id="SSF53756">
    <property type="entry name" value="UDP-Glycosyltransferase/glycogen phosphorylase"/>
    <property type="match status" value="1"/>
</dbReference>
<dbReference type="KEGG" id="llh:I41_07650"/>
<keyword evidence="3" id="KW-0808">Transferase</keyword>
<dbReference type="EC" id="2.4.1.-" evidence="3"/>
<organism evidence="3 4">
    <name type="scientific">Lacipirellula limnantheis</name>
    <dbReference type="NCBI Taxonomy" id="2528024"/>
    <lineage>
        <taxon>Bacteria</taxon>
        <taxon>Pseudomonadati</taxon>
        <taxon>Planctomycetota</taxon>
        <taxon>Planctomycetia</taxon>
        <taxon>Pirellulales</taxon>
        <taxon>Lacipirellulaceae</taxon>
        <taxon>Lacipirellula</taxon>
    </lineage>
</organism>
<evidence type="ECO:0000259" key="1">
    <source>
        <dbReference type="Pfam" id="PF00534"/>
    </source>
</evidence>
<proteinExistence type="predicted"/>
<keyword evidence="4" id="KW-1185">Reference proteome</keyword>
<dbReference type="EMBL" id="CP036339">
    <property type="protein sequence ID" value="QDT71605.1"/>
    <property type="molecule type" value="Genomic_DNA"/>
</dbReference>
<feature type="domain" description="Glycosyl transferase family 1" evidence="1">
    <location>
        <begin position="188"/>
        <end position="352"/>
    </location>
</feature>
<sequence>MFTNTYLPHVGGVARSVSTYEEEFRRRGHDVRVIAPQFEGAMESTEFVLRIPAIQHFNGSDFSVQLPQPGLIAEYLDEFQPQIIHSHHPFLLGDSALRAAWTRRLPLVFTHHTLYEQYTHYVPLDSEALQRVAIQMATEYCNLCTHVIAPSESIAELLVQRQVTRPISAIPTGIDLERFGDGDGRRFRERCNIPPAALVIGHVGRLAAEKNLAFLSRAVGEFLARHPDAFWLVVGTGESAAVIEATVAELANPRQLIMAGSHTGQELVDAYTAMDLFVFSSQSETQGMVLAEAMAARTPVVALDGPGVRDVLNDVSGRMLPGNANESTFADAIQEMTHDRAALARRGEIARQSVRTFGLDVCADRILELYEQLVAEHSQREDADPGPWDRLLGRLEIEWNLLIEKTSALAAAVVDTEATRSQLD</sequence>